<name>A0A2R3J2M3_9PSED</name>
<dbReference type="AlphaFoldDB" id="A0A2R3J2M3"/>
<organism evidence="1 2">
    <name type="scientific">Pseudomonas paraeruginosa</name>
    <dbReference type="NCBI Taxonomy" id="2994495"/>
    <lineage>
        <taxon>Bacteria</taxon>
        <taxon>Pseudomonadati</taxon>
        <taxon>Pseudomonadota</taxon>
        <taxon>Gammaproteobacteria</taxon>
        <taxon>Pseudomonadales</taxon>
        <taxon>Pseudomonadaceae</taxon>
        <taxon>Pseudomonas</taxon>
    </lineage>
</organism>
<gene>
    <name evidence="1" type="ORF">CSB93_6155</name>
</gene>
<proteinExistence type="predicted"/>
<dbReference type="EMBL" id="CP027169">
    <property type="protein sequence ID" value="AVK08442.1"/>
    <property type="molecule type" value="Genomic_DNA"/>
</dbReference>
<sequence length="70" mass="7422">MRHTDMTITATTTLNVGVIMTVTMIADTCLTGIYRHPENAGSGIPTGQRGNNLLLAIAANYADTFPQADV</sequence>
<evidence type="ECO:0000313" key="2">
    <source>
        <dbReference type="Proteomes" id="UP000238390"/>
    </source>
</evidence>
<evidence type="ECO:0000313" key="1">
    <source>
        <dbReference type="EMBL" id="AVK08442.1"/>
    </source>
</evidence>
<dbReference type="Proteomes" id="UP000238390">
    <property type="component" value="Chromosome"/>
</dbReference>
<protein>
    <submittedName>
        <fullName evidence="1">Uncharacterized protein</fullName>
    </submittedName>
</protein>
<accession>A0A2R3J2M3</accession>
<keyword evidence="2" id="KW-1185">Reference proteome</keyword>
<reference evidence="1 2" key="1">
    <citation type="submission" date="2018-02" db="EMBL/GenBank/DDBJ databases">
        <title>FDA/CDC Antimicrobial Resistant Isolate Bank Genome Sequencing.</title>
        <authorList>
            <person name="Benahmed F.H."/>
            <person name="Lutgring J.D."/>
            <person name="Yoo B."/>
            <person name="Machado M."/>
            <person name="Brown A."/>
            <person name="McAllister G."/>
            <person name="Perry A."/>
            <person name="Halpin A.L."/>
            <person name="Vavikolanu K."/>
            <person name="Ott S."/>
            <person name="Zhao X."/>
            <person name="Tallon L.J."/>
            <person name="Sadzewicz L."/>
            <person name="Aluvathingal J."/>
            <person name="Nadendla S."/>
            <person name="Voskania-kordi A."/>
            <person name="Simonyan V."/>
            <person name="Patel J."/>
            <person name="Shawar R.M."/>
        </authorList>
    </citation>
    <scope>NUCLEOTIDE SEQUENCE [LARGE SCALE GENOMIC DNA]</scope>
    <source>
        <strain evidence="1 2">AR_0356</strain>
    </source>
</reference>